<feature type="transmembrane region" description="Helical" evidence="1">
    <location>
        <begin position="38"/>
        <end position="58"/>
    </location>
</feature>
<feature type="transmembrane region" description="Helical" evidence="1">
    <location>
        <begin position="6"/>
        <end position="26"/>
    </location>
</feature>
<proteinExistence type="predicted"/>
<feature type="domain" description="Cell wall-active antibiotics response LiaF-like C-terminal" evidence="2">
    <location>
        <begin position="149"/>
        <end position="215"/>
    </location>
</feature>
<dbReference type="KEGG" id="psez:HME7025_00156"/>
<dbReference type="Proteomes" id="UP000245468">
    <property type="component" value="Chromosome"/>
</dbReference>
<keyword evidence="1" id="KW-0472">Membrane</keyword>
<protein>
    <recommendedName>
        <fullName evidence="6">Cell wall-active antibiotics response LiaF-like C-terminal domain-containing protein</fullName>
    </recommendedName>
</protein>
<organism evidence="4 5">
    <name type="scientific">Aquirufa nivalisilvae</name>
    <dbReference type="NCBI Taxonomy" id="2516557"/>
    <lineage>
        <taxon>Bacteria</taxon>
        <taxon>Pseudomonadati</taxon>
        <taxon>Bacteroidota</taxon>
        <taxon>Cytophagia</taxon>
        <taxon>Cytophagales</taxon>
        <taxon>Flectobacillaceae</taxon>
        <taxon>Aquirufa</taxon>
    </lineage>
</organism>
<dbReference type="InterPro" id="IPR024425">
    <property type="entry name" value="LiaF-like_C"/>
</dbReference>
<dbReference type="RefSeq" id="WP_109321816.1">
    <property type="nucleotide sequence ID" value="NZ_CP029346.1"/>
</dbReference>
<evidence type="ECO:0000256" key="1">
    <source>
        <dbReference type="SAM" id="Phobius"/>
    </source>
</evidence>
<dbReference type="AlphaFoldDB" id="A0A2S2DRV2"/>
<dbReference type="OrthoDB" id="129627at2"/>
<reference evidence="5" key="1">
    <citation type="submission" date="2018-05" db="EMBL/GenBank/DDBJ databases">
        <title>Pseudarcicella sp. HME7025 Genome sequencing and assembly.</title>
        <authorList>
            <person name="Kim H."/>
            <person name="Kang H."/>
            <person name="Joh K."/>
        </authorList>
    </citation>
    <scope>NUCLEOTIDE SEQUENCE [LARGE SCALE GENOMIC DNA]</scope>
    <source>
        <strain evidence="5">HME7025</strain>
    </source>
</reference>
<keyword evidence="5" id="KW-1185">Reference proteome</keyword>
<evidence type="ECO:0000313" key="4">
    <source>
        <dbReference type="EMBL" id="AWL08039.1"/>
    </source>
</evidence>
<keyword evidence="1" id="KW-1133">Transmembrane helix</keyword>
<dbReference type="Pfam" id="PF09922">
    <property type="entry name" value="LiaF-like_C"/>
    <property type="match status" value="1"/>
</dbReference>
<dbReference type="EMBL" id="CP029346">
    <property type="protein sequence ID" value="AWL08039.1"/>
    <property type="molecule type" value="Genomic_DNA"/>
</dbReference>
<keyword evidence="1" id="KW-0812">Transmembrane</keyword>
<gene>
    <name evidence="4" type="ORF">HME7025_00156</name>
</gene>
<dbReference type="PANTHER" id="PTHR40763:SF5">
    <property type="entry name" value="MEMBRANE PROTEIN"/>
    <property type="match status" value="1"/>
</dbReference>
<dbReference type="InterPro" id="IPR054331">
    <property type="entry name" value="LiaF_TM"/>
</dbReference>
<dbReference type="Pfam" id="PF22570">
    <property type="entry name" value="LiaF-TM"/>
    <property type="match status" value="1"/>
</dbReference>
<feature type="domain" description="LiaF transmembrane" evidence="3">
    <location>
        <begin position="13"/>
        <end position="108"/>
    </location>
</feature>
<evidence type="ECO:0000313" key="5">
    <source>
        <dbReference type="Proteomes" id="UP000245468"/>
    </source>
</evidence>
<evidence type="ECO:0008006" key="6">
    <source>
        <dbReference type="Google" id="ProtNLM"/>
    </source>
</evidence>
<accession>A0A2S2DRV2</accession>
<name>A0A2S2DRV2_9BACT</name>
<evidence type="ECO:0000259" key="3">
    <source>
        <dbReference type="Pfam" id="PF22570"/>
    </source>
</evidence>
<evidence type="ECO:0000259" key="2">
    <source>
        <dbReference type="Pfam" id="PF09922"/>
    </source>
</evidence>
<sequence length="250" mass="27718">MSKKSTSKSSGSVGIVFLLVGIVFLIRQADWLELPDWIFTWPVLLIVIGLVSGISSSFQRNNWIWPVLIGGVFLVDREFMDVDIFEYTLPIVFIIIGISMIQKSNRKKGQAPWGPPMGNWGGSSNQSTVNFSLNDAPFIAISNVFNSTTIQATSKEFKGANITNIVAGLELDFSQVAFEGDSISIEITQIMGGATLFVPEHWEIRQHYTTLLAGFEDKRTTLSNKTEGEMKILHINGFQILSGIQIKDVL</sequence>
<feature type="transmembrane region" description="Helical" evidence="1">
    <location>
        <begin position="84"/>
        <end position="101"/>
    </location>
</feature>
<dbReference type="PANTHER" id="PTHR40763">
    <property type="entry name" value="MEMBRANE PROTEIN-RELATED"/>
    <property type="match status" value="1"/>
</dbReference>